<gene>
    <name evidence="1" type="ORF">S01H4_08974</name>
</gene>
<comment type="caution">
    <text evidence="1">The sequence shown here is derived from an EMBL/GenBank/DDBJ whole genome shotgun (WGS) entry which is preliminary data.</text>
</comment>
<organism evidence="1">
    <name type="scientific">marine sediment metagenome</name>
    <dbReference type="NCBI Taxonomy" id="412755"/>
    <lineage>
        <taxon>unclassified sequences</taxon>
        <taxon>metagenomes</taxon>
        <taxon>ecological metagenomes</taxon>
    </lineage>
</organism>
<accession>X0ZSA5</accession>
<evidence type="ECO:0000313" key="1">
    <source>
        <dbReference type="EMBL" id="GAG72660.1"/>
    </source>
</evidence>
<dbReference type="AlphaFoldDB" id="X0ZSA5"/>
<sequence length="43" mass="5083">MSKELNNNRFPNLDKYTQKHVDVEQAIKRYIKPGDRIFIDSGC</sequence>
<feature type="non-terminal residue" evidence="1">
    <location>
        <position position="43"/>
    </location>
</feature>
<reference evidence="1" key="1">
    <citation type="journal article" date="2014" name="Front. Microbiol.">
        <title>High frequency of phylogenetically diverse reductive dehalogenase-homologous genes in deep subseafloor sedimentary metagenomes.</title>
        <authorList>
            <person name="Kawai M."/>
            <person name="Futagami T."/>
            <person name="Toyoda A."/>
            <person name="Takaki Y."/>
            <person name="Nishi S."/>
            <person name="Hori S."/>
            <person name="Arai W."/>
            <person name="Tsubouchi T."/>
            <person name="Morono Y."/>
            <person name="Uchiyama I."/>
            <person name="Ito T."/>
            <person name="Fujiyama A."/>
            <person name="Inagaki F."/>
            <person name="Takami H."/>
        </authorList>
    </citation>
    <scope>NUCLEOTIDE SEQUENCE</scope>
    <source>
        <strain evidence="1">Expedition CK06-06</strain>
    </source>
</reference>
<dbReference type="EMBL" id="BART01003169">
    <property type="protein sequence ID" value="GAG72660.1"/>
    <property type="molecule type" value="Genomic_DNA"/>
</dbReference>
<protein>
    <submittedName>
        <fullName evidence="1">Uncharacterized protein</fullName>
    </submittedName>
</protein>
<name>X0ZSA5_9ZZZZ</name>
<proteinExistence type="predicted"/>